<dbReference type="PANTHER" id="PTHR15092:SF22">
    <property type="entry name" value="POLY(A)-SPECIFIC RIBONUCLEASE PNLDC1"/>
    <property type="match status" value="1"/>
</dbReference>
<dbReference type="CDD" id="cd04458">
    <property type="entry name" value="CSP_CDS"/>
    <property type="match status" value="1"/>
</dbReference>
<dbReference type="Gene3D" id="2.40.50.140">
    <property type="entry name" value="Nucleic acid-binding proteins"/>
    <property type="match status" value="1"/>
</dbReference>
<evidence type="ECO:0000256" key="2">
    <source>
        <dbReference type="SAM" id="MobiDB-lite"/>
    </source>
</evidence>
<feature type="domain" description="CSD" evidence="3">
    <location>
        <begin position="479"/>
        <end position="544"/>
    </location>
</feature>
<dbReference type="Pfam" id="PF00313">
    <property type="entry name" value="CSD"/>
    <property type="match status" value="1"/>
</dbReference>
<evidence type="ECO:0000259" key="3">
    <source>
        <dbReference type="PROSITE" id="PS51857"/>
    </source>
</evidence>
<feature type="region of interest" description="Disordered" evidence="2">
    <location>
        <begin position="611"/>
        <end position="632"/>
    </location>
</feature>
<dbReference type="EMBL" id="HBNR01078594">
    <property type="protein sequence ID" value="CAE4655207.1"/>
    <property type="molecule type" value="Transcribed_RNA"/>
</dbReference>
<dbReference type="InterPro" id="IPR036397">
    <property type="entry name" value="RNaseH_sf"/>
</dbReference>
<evidence type="ECO:0000256" key="1">
    <source>
        <dbReference type="ARBA" id="ARBA00008372"/>
    </source>
</evidence>
<feature type="compositionally biased region" description="Basic and acidic residues" evidence="2">
    <location>
        <begin position="622"/>
        <end position="632"/>
    </location>
</feature>
<dbReference type="PROSITE" id="PS51857">
    <property type="entry name" value="CSD_2"/>
    <property type="match status" value="1"/>
</dbReference>
<dbReference type="InterPro" id="IPR002059">
    <property type="entry name" value="CSP_DNA-bd"/>
</dbReference>
<protein>
    <recommendedName>
        <fullName evidence="3">CSD domain-containing protein</fullName>
    </recommendedName>
</protein>
<dbReference type="Gene3D" id="3.30.420.10">
    <property type="entry name" value="Ribonuclease H-like superfamily/Ribonuclease H"/>
    <property type="match status" value="1"/>
</dbReference>
<sequence length="680" mass="76045">MEVRAHNFSSALEDIKRRLCKANFVAIDLELTGVSAAGEADGYADTAVERIEKSCRIVESYAPIQLGITICSLERELSSYSIMMAPESAFLCDLTALKFVRRHNVDLNAWVDEGVRHMSREEAAFPAGLSLCREDLLEPMRQLLEQACGTSFFCEAPRLRAARQRGLDLNTWVEAQGETVGKDDLRRFSRLSSGDAATACQDPERRQAGLPRLWEVLRSARRPFVVHCGFLDVLFILAAFERRVLPRDPTRLAQLVQECFPDGIYDTAYLHEFVSAFRLWPLGLHDFVRRARVNQLKHGGDLHFHLEELTADRYGNVFHTEDDGLTHEAGYDSFLTAVLFSYLQEFCYKSLRHSLYRFYLHKSTDSLCLGCASTVGAPPEIACKVFDSTRLIVAELKDADAKDNTTKRISEARQLQNESTFFYRKMDDSFLLIPGCAQAKLVQLSALLPGVTWIDFYSWQEQARCQRSAREREPAAARTFTGVIKSIFVDRGFGFIHCPESTRIYARDVFLHQAQAAGLQEGQVVSFAVALNGKSQPQAREVKERWFTGVVRSWFPTTHSGSISCPSTFRMYGSDVHLPSLQTNDFQVGEQVVFSVVLRSGQPMARRVTRRPLAAQPGARSQEAHEGQEHDFGRAPGVAGLLALSTDMLVAGKLAVPAPVGPVRVDCVSWTTCAPTLPNV</sequence>
<dbReference type="Pfam" id="PF04857">
    <property type="entry name" value="CAF1"/>
    <property type="match status" value="1"/>
</dbReference>
<dbReference type="SMART" id="SM00357">
    <property type="entry name" value="CSP"/>
    <property type="match status" value="1"/>
</dbReference>
<dbReference type="SUPFAM" id="SSF53098">
    <property type="entry name" value="Ribonuclease H-like"/>
    <property type="match status" value="1"/>
</dbReference>
<gene>
    <name evidence="4" type="ORF">AMON00008_LOCUS56025</name>
</gene>
<dbReference type="GO" id="GO:0003723">
    <property type="term" value="F:RNA binding"/>
    <property type="evidence" value="ECO:0007669"/>
    <property type="project" value="TreeGrafter"/>
</dbReference>
<dbReference type="InterPro" id="IPR012340">
    <property type="entry name" value="NA-bd_OB-fold"/>
</dbReference>
<proteinExistence type="inferred from homology"/>
<dbReference type="InterPro" id="IPR011129">
    <property type="entry name" value="CSD"/>
</dbReference>
<reference evidence="4" key="1">
    <citation type="submission" date="2021-01" db="EMBL/GenBank/DDBJ databases">
        <authorList>
            <person name="Corre E."/>
            <person name="Pelletier E."/>
            <person name="Niang G."/>
            <person name="Scheremetjew M."/>
            <person name="Finn R."/>
            <person name="Kale V."/>
            <person name="Holt S."/>
            <person name="Cochrane G."/>
            <person name="Meng A."/>
            <person name="Brown T."/>
            <person name="Cohen L."/>
        </authorList>
    </citation>
    <scope>NUCLEOTIDE SEQUENCE</scope>
    <source>
        <strain evidence="4">CCMP3105</strain>
    </source>
</reference>
<dbReference type="InterPro" id="IPR012337">
    <property type="entry name" value="RNaseH-like_sf"/>
</dbReference>
<dbReference type="InterPro" id="IPR051181">
    <property type="entry name" value="CAF1_poly(A)_ribonucleases"/>
</dbReference>
<comment type="similarity">
    <text evidence="1">Belongs to the CAF1 family.</text>
</comment>
<name>A0A7S4SVC5_9DINO</name>
<dbReference type="InterPro" id="IPR006941">
    <property type="entry name" value="RNase_CAF1"/>
</dbReference>
<accession>A0A7S4SVC5</accession>
<dbReference type="SUPFAM" id="SSF50249">
    <property type="entry name" value="Nucleic acid-binding proteins"/>
    <property type="match status" value="1"/>
</dbReference>
<dbReference type="AlphaFoldDB" id="A0A7S4SVC5"/>
<dbReference type="GO" id="GO:0000175">
    <property type="term" value="F:3'-5'-RNA exonuclease activity"/>
    <property type="evidence" value="ECO:0007669"/>
    <property type="project" value="TreeGrafter"/>
</dbReference>
<organism evidence="4">
    <name type="scientific">Alexandrium monilatum</name>
    <dbReference type="NCBI Taxonomy" id="311494"/>
    <lineage>
        <taxon>Eukaryota</taxon>
        <taxon>Sar</taxon>
        <taxon>Alveolata</taxon>
        <taxon>Dinophyceae</taxon>
        <taxon>Gonyaulacales</taxon>
        <taxon>Pyrocystaceae</taxon>
        <taxon>Alexandrium</taxon>
    </lineage>
</organism>
<dbReference type="PANTHER" id="PTHR15092">
    <property type="entry name" value="POLY A -SPECIFIC RIBONUCLEASE/TARGET OF EGR1, MEMBER 1"/>
    <property type="match status" value="1"/>
</dbReference>
<evidence type="ECO:0000313" key="4">
    <source>
        <dbReference type="EMBL" id="CAE4655207.1"/>
    </source>
</evidence>